<evidence type="ECO:0000256" key="1">
    <source>
        <dbReference type="SAM" id="MobiDB-lite"/>
    </source>
</evidence>
<comment type="caution">
    <text evidence="2">The sequence shown here is derived from an EMBL/GenBank/DDBJ whole genome shotgun (WGS) entry which is preliminary data.</text>
</comment>
<feature type="non-terminal residue" evidence="2">
    <location>
        <position position="1"/>
    </location>
</feature>
<protein>
    <submittedName>
        <fullName evidence="2">Uncharacterized protein</fullName>
    </submittedName>
</protein>
<dbReference type="EMBL" id="CAMXCT030000210">
    <property type="protein sequence ID" value="CAL4762849.1"/>
    <property type="molecule type" value="Genomic_DNA"/>
</dbReference>
<evidence type="ECO:0000313" key="2">
    <source>
        <dbReference type="EMBL" id="CAI3975537.1"/>
    </source>
</evidence>
<dbReference type="Proteomes" id="UP001152797">
    <property type="component" value="Unassembled WGS sequence"/>
</dbReference>
<reference evidence="2" key="1">
    <citation type="submission" date="2022-10" db="EMBL/GenBank/DDBJ databases">
        <authorList>
            <person name="Chen Y."/>
            <person name="Dougan E. K."/>
            <person name="Chan C."/>
            <person name="Rhodes N."/>
            <person name="Thang M."/>
        </authorList>
    </citation>
    <scope>NUCLEOTIDE SEQUENCE</scope>
</reference>
<reference evidence="3 4" key="2">
    <citation type="submission" date="2024-05" db="EMBL/GenBank/DDBJ databases">
        <authorList>
            <person name="Chen Y."/>
            <person name="Shah S."/>
            <person name="Dougan E. K."/>
            <person name="Thang M."/>
            <person name="Chan C."/>
        </authorList>
    </citation>
    <scope>NUCLEOTIDE SEQUENCE [LARGE SCALE GENOMIC DNA]</scope>
</reference>
<organism evidence="2">
    <name type="scientific">Cladocopium goreaui</name>
    <dbReference type="NCBI Taxonomy" id="2562237"/>
    <lineage>
        <taxon>Eukaryota</taxon>
        <taxon>Sar</taxon>
        <taxon>Alveolata</taxon>
        <taxon>Dinophyceae</taxon>
        <taxon>Suessiales</taxon>
        <taxon>Symbiodiniaceae</taxon>
        <taxon>Cladocopium</taxon>
    </lineage>
</organism>
<accession>A0A9P1BLI6</accession>
<sequence>ELSCIRGTEFYKKMDLETQKAGPPPQAIAAQDEAAKKEMAAAERGTIGAFSSFVKDLVTWSVPSLSSSSEKVPQEEPKTSDGLMSYAEAEASAEAAEIEHTEGPMPSSPVDKDYRLATRAETALEIGREAFGH</sequence>
<gene>
    <name evidence="2" type="ORF">C1SCF055_LOCUS3840</name>
</gene>
<feature type="region of interest" description="Disordered" evidence="1">
    <location>
        <begin position="63"/>
        <end position="114"/>
    </location>
</feature>
<dbReference type="EMBL" id="CAMXCT020000210">
    <property type="protein sequence ID" value="CAL1128912.1"/>
    <property type="molecule type" value="Genomic_DNA"/>
</dbReference>
<evidence type="ECO:0000313" key="4">
    <source>
        <dbReference type="Proteomes" id="UP001152797"/>
    </source>
</evidence>
<feature type="non-terminal residue" evidence="2">
    <location>
        <position position="133"/>
    </location>
</feature>
<evidence type="ECO:0000313" key="3">
    <source>
        <dbReference type="EMBL" id="CAL4762849.1"/>
    </source>
</evidence>
<dbReference type="EMBL" id="CAMXCT010000210">
    <property type="protein sequence ID" value="CAI3975537.1"/>
    <property type="molecule type" value="Genomic_DNA"/>
</dbReference>
<keyword evidence="4" id="KW-1185">Reference proteome</keyword>
<dbReference type="AlphaFoldDB" id="A0A9P1BLI6"/>
<proteinExistence type="predicted"/>
<name>A0A9P1BLI6_9DINO</name>